<dbReference type="GO" id="GO:0005886">
    <property type="term" value="C:plasma membrane"/>
    <property type="evidence" value="ECO:0007669"/>
    <property type="project" value="UniProtKB-SubCell"/>
</dbReference>
<dbReference type="GO" id="GO:0046933">
    <property type="term" value="F:proton-transporting ATP synthase activity, rotational mechanism"/>
    <property type="evidence" value="ECO:0007669"/>
    <property type="project" value="UniProtKB-UniRule"/>
</dbReference>
<dbReference type="PANTHER" id="PTHR11910">
    <property type="entry name" value="ATP SYNTHASE DELTA CHAIN"/>
    <property type="match status" value="1"/>
</dbReference>
<dbReference type="PRINTS" id="PR00125">
    <property type="entry name" value="ATPASEDELTA"/>
</dbReference>
<keyword evidence="3 7" id="KW-0375">Hydrogen ion transport</keyword>
<comment type="function">
    <text evidence="7">F(1)F(0) ATP synthase produces ATP from ADP in the presence of a proton or sodium gradient. F-type ATPases consist of two structural domains, F(1) containing the extramembraneous catalytic core and F(0) containing the membrane proton channel, linked together by a central stalk and a peripheral stalk. During catalysis, ATP synthesis in the catalytic domain of F(1) is coupled via a rotary mechanism of the central stalk subunits to proton translocation.</text>
</comment>
<comment type="function">
    <text evidence="7">This protein is part of the stalk that links CF(0) to CF(1). It either transmits conformational changes from CF(0) to CF(1) or is implicated in proton conduction.</text>
</comment>
<evidence type="ECO:0000256" key="5">
    <source>
        <dbReference type="ARBA" id="ARBA00023136"/>
    </source>
</evidence>
<evidence type="ECO:0000313" key="9">
    <source>
        <dbReference type="Proteomes" id="UP000824109"/>
    </source>
</evidence>
<dbReference type="EMBL" id="DVNB01000003">
    <property type="protein sequence ID" value="HIU56254.1"/>
    <property type="molecule type" value="Genomic_DNA"/>
</dbReference>
<keyword evidence="7" id="KW-1003">Cell membrane</keyword>
<dbReference type="AlphaFoldDB" id="A0A9D1SDC7"/>
<dbReference type="GO" id="GO:0045259">
    <property type="term" value="C:proton-transporting ATP synthase complex"/>
    <property type="evidence" value="ECO:0007669"/>
    <property type="project" value="UniProtKB-KW"/>
</dbReference>
<comment type="subcellular location">
    <subcellularLocation>
        <location evidence="7">Cell membrane</location>
        <topology evidence="7">Peripheral membrane protein</topology>
    </subcellularLocation>
    <subcellularLocation>
        <location evidence="1">Membrane</location>
    </subcellularLocation>
</comment>
<keyword evidence="2 7" id="KW-0813">Transport</keyword>
<evidence type="ECO:0000256" key="3">
    <source>
        <dbReference type="ARBA" id="ARBA00022781"/>
    </source>
</evidence>
<keyword evidence="5 7" id="KW-0472">Membrane</keyword>
<dbReference type="SUPFAM" id="SSF47928">
    <property type="entry name" value="N-terminal domain of the delta subunit of the F1F0-ATP synthase"/>
    <property type="match status" value="1"/>
</dbReference>
<evidence type="ECO:0000256" key="7">
    <source>
        <dbReference type="HAMAP-Rule" id="MF_01416"/>
    </source>
</evidence>
<dbReference type="HAMAP" id="MF_01416">
    <property type="entry name" value="ATP_synth_delta_bact"/>
    <property type="match status" value="1"/>
</dbReference>
<accession>A0A9D1SDC7</accession>
<dbReference type="InterPro" id="IPR026015">
    <property type="entry name" value="ATP_synth_OSCP/delta_N_sf"/>
</dbReference>
<evidence type="ECO:0000256" key="4">
    <source>
        <dbReference type="ARBA" id="ARBA00023065"/>
    </source>
</evidence>
<reference evidence="8" key="1">
    <citation type="submission" date="2020-10" db="EMBL/GenBank/DDBJ databases">
        <authorList>
            <person name="Gilroy R."/>
        </authorList>
    </citation>
    <scope>NUCLEOTIDE SEQUENCE</scope>
    <source>
        <strain evidence="8">USAMLcec3-3695</strain>
    </source>
</reference>
<organism evidence="8 9">
    <name type="scientific">Candidatus Ornithomonoglobus merdipullorum</name>
    <dbReference type="NCBI Taxonomy" id="2840895"/>
    <lineage>
        <taxon>Bacteria</taxon>
        <taxon>Bacillati</taxon>
        <taxon>Bacillota</taxon>
        <taxon>Clostridia</taxon>
        <taxon>Candidatus Ornithomonoglobus</taxon>
    </lineage>
</organism>
<keyword evidence="6 7" id="KW-0066">ATP synthesis</keyword>
<comment type="caution">
    <text evidence="8">The sequence shown here is derived from an EMBL/GenBank/DDBJ whole genome shotgun (WGS) entry which is preliminary data.</text>
</comment>
<evidence type="ECO:0000256" key="6">
    <source>
        <dbReference type="ARBA" id="ARBA00023310"/>
    </source>
</evidence>
<dbReference type="Gene3D" id="1.10.520.20">
    <property type="entry name" value="N-terminal domain of the delta subunit of the F1F0-ATP synthase"/>
    <property type="match status" value="1"/>
</dbReference>
<dbReference type="Pfam" id="PF00213">
    <property type="entry name" value="OSCP"/>
    <property type="match status" value="1"/>
</dbReference>
<keyword evidence="7" id="KW-0139">CF(1)</keyword>
<comment type="similarity">
    <text evidence="7">Belongs to the ATPase delta chain family.</text>
</comment>
<keyword evidence="4 7" id="KW-0406">Ion transport</keyword>
<reference evidence="8" key="2">
    <citation type="journal article" date="2021" name="PeerJ">
        <title>Extensive microbial diversity within the chicken gut microbiome revealed by metagenomics and culture.</title>
        <authorList>
            <person name="Gilroy R."/>
            <person name="Ravi A."/>
            <person name="Getino M."/>
            <person name="Pursley I."/>
            <person name="Horton D.L."/>
            <person name="Alikhan N.F."/>
            <person name="Baker D."/>
            <person name="Gharbi K."/>
            <person name="Hall N."/>
            <person name="Watson M."/>
            <person name="Adriaenssens E.M."/>
            <person name="Foster-Nyarko E."/>
            <person name="Jarju S."/>
            <person name="Secka A."/>
            <person name="Antonio M."/>
            <person name="Oren A."/>
            <person name="Chaudhuri R.R."/>
            <person name="La Ragione R."/>
            <person name="Hildebrand F."/>
            <person name="Pallen M.J."/>
        </authorList>
    </citation>
    <scope>NUCLEOTIDE SEQUENCE</scope>
    <source>
        <strain evidence="8">USAMLcec3-3695</strain>
    </source>
</reference>
<gene>
    <name evidence="7 8" type="primary">atpH</name>
    <name evidence="8" type="ORF">IAA61_00410</name>
</gene>
<sequence length="167" mass="18471">MTQTANNYAKALFELGISAGDLSEVKDIFESCPELGEALRDPSVAAAAKHNVIDRVFPESTVNFLKLLTDNGRTELIGEIIEAYEMLVSDSEKVLRAELIYCTPPTEEQLEGIKRKIAKLWGGTKTDLKLTRDTDIIGGFIIRSGDEEIDCSIRGRLAGLSQKLIRR</sequence>
<protein>
    <recommendedName>
        <fullName evidence="7">ATP synthase subunit delta</fullName>
    </recommendedName>
    <alternativeName>
        <fullName evidence="7">ATP synthase F(1) sector subunit delta</fullName>
    </alternativeName>
    <alternativeName>
        <fullName evidence="7">F-type ATPase subunit delta</fullName>
        <shortName evidence="7">F-ATPase subunit delta</shortName>
    </alternativeName>
</protein>
<dbReference type="InterPro" id="IPR000711">
    <property type="entry name" value="ATPase_OSCP/dsu"/>
</dbReference>
<dbReference type="Proteomes" id="UP000824109">
    <property type="component" value="Unassembled WGS sequence"/>
</dbReference>
<evidence type="ECO:0000256" key="2">
    <source>
        <dbReference type="ARBA" id="ARBA00022448"/>
    </source>
</evidence>
<evidence type="ECO:0000313" key="8">
    <source>
        <dbReference type="EMBL" id="HIU56254.1"/>
    </source>
</evidence>
<name>A0A9D1SDC7_9FIRM</name>
<evidence type="ECO:0000256" key="1">
    <source>
        <dbReference type="ARBA" id="ARBA00004370"/>
    </source>
</evidence>
<dbReference type="NCBIfam" id="TIGR01145">
    <property type="entry name" value="ATP_synt_delta"/>
    <property type="match status" value="1"/>
</dbReference>
<proteinExistence type="inferred from homology"/>